<gene>
    <name evidence="1" type="ORF">ACN38_g13257</name>
</gene>
<organism evidence="1 2">
    <name type="scientific">Penicillium nordicum</name>
    <dbReference type="NCBI Taxonomy" id="229535"/>
    <lineage>
        <taxon>Eukaryota</taxon>
        <taxon>Fungi</taxon>
        <taxon>Dikarya</taxon>
        <taxon>Ascomycota</taxon>
        <taxon>Pezizomycotina</taxon>
        <taxon>Eurotiomycetes</taxon>
        <taxon>Eurotiomycetidae</taxon>
        <taxon>Eurotiales</taxon>
        <taxon>Aspergillaceae</taxon>
        <taxon>Penicillium</taxon>
    </lineage>
</organism>
<reference evidence="1 2" key="1">
    <citation type="submission" date="2015-08" db="EMBL/GenBank/DDBJ databases">
        <title>Genome sequencing of Penicillium nordicum.</title>
        <authorList>
            <person name="Nguyen H.D."/>
            <person name="Seifert K.A."/>
        </authorList>
    </citation>
    <scope>NUCLEOTIDE SEQUENCE [LARGE SCALE GENOMIC DNA]</scope>
    <source>
        <strain evidence="1 2">DAOMC 185683</strain>
    </source>
</reference>
<keyword evidence="2" id="KW-1185">Reference proteome</keyword>
<feature type="non-terminal residue" evidence="1">
    <location>
        <position position="1"/>
    </location>
</feature>
<comment type="caution">
    <text evidence="1">The sequence shown here is derived from an EMBL/GenBank/DDBJ whole genome shotgun (WGS) entry which is preliminary data.</text>
</comment>
<evidence type="ECO:0000313" key="1">
    <source>
        <dbReference type="EMBL" id="KOS36065.1"/>
    </source>
</evidence>
<evidence type="ECO:0000313" key="2">
    <source>
        <dbReference type="Proteomes" id="UP000037696"/>
    </source>
</evidence>
<sequence>TKESENSDWSKFSMKTVLGVERARAYNLLDEI</sequence>
<dbReference type="EMBL" id="LHQQ01000972">
    <property type="protein sequence ID" value="KOS36065.1"/>
    <property type="molecule type" value="Genomic_DNA"/>
</dbReference>
<accession>A0A0M9W996</accession>
<protein>
    <submittedName>
        <fullName evidence="1">Uncharacterized protein</fullName>
    </submittedName>
</protein>
<proteinExistence type="predicted"/>
<name>A0A0M9W996_9EURO</name>
<dbReference type="Proteomes" id="UP000037696">
    <property type="component" value="Unassembled WGS sequence"/>
</dbReference>
<dbReference type="AlphaFoldDB" id="A0A0M9W996"/>